<dbReference type="EC" id="2.7.13.3" evidence="4"/>
<dbReference type="Pfam" id="PF13426">
    <property type="entry name" value="PAS_9"/>
    <property type="match status" value="1"/>
</dbReference>
<dbReference type="InterPro" id="IPR035965">
    <property type="entry name" value="PAS-like_dom_sf"/>
</dbReference>
<dbReference type="PANTHER" id="PTHR43047:SF63">
    <property type="entry name" value="HISTIDINE KINASE"/>
    <property type="match status" value="1"/>
</dbReference>
<dbReference type="CDD" id="cd16922">
    <property type="entry name" value="HATPase_EvgS-ArcB-TorS-like"/>
    <property type="match status" value="1"/>
</dbReference>
<accession>A0A5P8W0Z9</accession>
<dbReference type="Gene3D" id="3.30.450.40">
    <property type="match status" value="1"/>
</dbReference>
<keyword evidence="18" id="KW-1185">Reference proteome</keyword>
<dbReference type="Pfam" id="PF02518">
    <property type="entry name" value="HATPase_c"/>
    <property type="match status" value="1"/>
</dbReference>
<feature type="domain" description="Histidine kinase" evidence="14">
    <location>
        <begin position="368"/>
        <end position="586"/>
    </location>
</feature>
<dbReference type="GO" id="GO:0009927">
    <property type="term" value="F:histidine phosphotransfer kinase activity"/>
    <property type="evidence" value="ECO:0007669"/>
    <property type="project" value="TreeGrafter"/>
</dbReference>
<evidence type="ECO:0000256" key="10">
    <source>
        <dbReference type="ARBA" id="ARBA00023012"/>
    </source>
</evidence>
<reference evidence="17 18" key="1">
    <citation type="submission" date="2019-10" db="EMBL/GenBank/DDBJ databases">
        <title>Genomic and transcriptomic insights into the perfect genentic adaptation of a filamentous nitrogen-fixing cyanobacterium to rice fields.</title>
        <authorList>
            <person name="Chen Z."/>
        </authorList>
    </citation>
    <scope>NUCLEOTIDE SEQUENCE [LARGE SCALE GENOMIC DNA]</scope>
    <source>
        <strain evidence="17">CCNUC1</strain>
    </source>
</reference>
<dbReference type="FunFam" id="1.10.287.130:FF:000038">
    <property type="entry name" value="Sensory transduction histidine kinase"/>
    <property type="match status" value="1"/>
</dbReference>
<dbReference type="Pfam" id="PF00512">
    <property type="entry name" value="HisKA"/>
    <property type="match status" value="1"/>
</dbReference>
<dbReference type="EMBL" id="CP045226">
    <property type="protein sequence ID" value="QFS46264.1"/>
    <property type="molecule type" value="Genomic_DNA"/>
</dbReference>
<dbReference type="InterPro" id="IPR000700">
    <property type="entry name" value="PAS-assoc_C"/>
</dbReference>
<comment type="subcellular location">
    <subcellularLocation>
        <location evidence="2">Membrane</location>
    </subcellularLocation>
</comment>
<dbReference type="SMART" id="SM00065">
    <property type="entry name" value="GAF"/>
    <property type="match status" value="1"/>
</dbReference>
<evidence type="ECO:0000256" key="1">
    <source>
        <dbReference type="ARBA" id="ARBA00000085"/>
    </source>
</evidence>
<evidence type="ECO:0000313" key="17">
    <source>
        <dbReference type="EMBL" id="QFS46264.1"/>
    </source>
</evidence>
<evidence type="ECO:0000313" key="18">
    <source>
        <dbReference type="Proteomes" id="UP000326678"/>
    </source>
</evidence>
<proteinExistence type="inferred from homology"/>
<evidence type="ECO:0000256" key="6">
    <source>
        <dbReference type="ARBA" id="ARBA00022679"/>
    </source>
</evidence>
<dbReference type="SUPFAM" id="SSF47384">
    <property type="entry name" value="Homodimeric domain of signal transducing histidine kinase"/>
    <property type="match status" value="1"/>
</dbReference>
<keyword evidence="10" id="KW-0902">Two-component regulatory system</keyword>
<dbReference type="SUPFAM" id="SSF55781">
    <property type="entry name" value="GAF domain-like"/>
    <property type="match status" value="1"/>
</dbReference>
<dbReference type="InterPro" id="IPR036097">
    <property type="entry name" value="HisK_dim/P_sf"/>
</dbReference>
<dbReference type="InterPro" id="IPR001610">
    <property type="entry name" value="PAC"/>
</dbReference>
<comment type="catalytic activity">
    <reaction evidence="1">
        <text>ATP + protein L-histidine = ADP + protein N-phospho-L-histidine.</text>
        <dbReference type="EC" id="2.7.13.3"/>
    </reaction>
</comment>
<dbReference type="CDD" id="cd00082">
    <property type="entry name" value="HisKA"/>
    <property type="match status" value="1"/>
</dbReference>
<dbReference type="SMART" id="SM00387">
    <property type="entry name" value="HATPase_c"/>
    <property type="match status" value="1"/>
</dbReference>
<evidence type="ECO:0000256" key="12">
    <source>
        <dbReference type="ARBA" id="ARBA00023306"/>
    </source>
</evidence>
<evidence type="ECO:0000256" key="13">
    <source>
        <dbReference type="ARBA" id="ARBA00074306"/>
    </source>
</evidence>
<keyword evidence="5" id="KW-0597">Phosphoprotein</keyword>
<dbReference type="InterPro" id="IPR036890">
    <property type="entry name" value="HATPase_C_sf"/>
</dbReference>
<dbReference type="PRINTS" id="PR00344">
    <property type="entry name" value="BCTRLSENSOR"/>
</dbReference>
<dbReference type="PROSITE" id="PS50112">
    <property type="entry name" value="PAS"/>
    <property type="match status" value="1"/>
</dbReference>
<dbReference type="InterPro" id="IPR004358">
    <property type="entry name" value="Sig_transdc_His_kin-like_C"/>
</dbReference>
<sequence length="600" mass="67864">MQVVSARDITEHKQAQEALQIKENRRRKQSQTLVQLARSKTFQQGDLNAALREITETAARTLLVKRVGVWLYNQERSKLECIDLYDVSTNKHSFGNSLLEKNYPTYFQALEEERTIAVDDAINDIRTQELSESYLSVWGITSLLDAPIWLEGRMVGVVCHEHIGEERQWTLEEETFAGSIADFVTLAIEAKQRNFAQEALRLTMSQFRAIFERSSIGIGLIDMKAQIVDTNLALCEILGYSREELSGKRFTDYISTQRGDLKLYKQLLSGIRTDLKRTSRVGFQPDKYQEQFAQRHRIEMERRCLHQNGSLVWTHISVSVIPGSNGEPEFFLAMIENITERKETELKLLASQEAAEAASRAKSEFLATMSHELRTPLNAIMGLSQLLQQEIVGSLNEKQNEYVSSIYSSGEHLLTLINDILDLSKIEAAKEELLLSPLPVSDLCNYAIWTVRDRASEKGLQLTCKIDVEEDICIGDERRIKQMLLNLLTNAIKFTPAGQVSLVVKKVPQGITFTVSDTGIGIDSNQLQFLFEPFKQLDSRLNRQYEGTGLGLALTRKLARLHGGDVTVTSTLGEGSQFTLFLPNLVDMQTAQNEGYQQDK</sequence>
<evidence type="ECO:0000256" key="9">
    <source>
        <dbReference type="ARBA" id="ARBA00022840"/>
    </source>
</evidence>
<keyword evidence="8" id="KW-0418">Kinase</keyword>
<keyword evidence="9" id="KW-0067">ATP-binding</keyword>
<feature type="domain" description="PAC" evidence="16">
    <location>
        <begin position="1"/>
        <end position="21"/>
    </location>
</feature>
<comment type="similarity">
    <text evidence="3">In the N-terminal section; belongs to the phytochrome family.</text>
</comment>
<dbReference type="RefSeq" id="WP_152589364.1">
    <property type="nucleotide sequence ID" value="NZ_CP045226.1"/>
</dbReference>
<dbReference type="Proteomes" id="UP000326678">
    <property type="component" value="Chromosome Gxm1"/>
</dbReference>
<evidence type="ECO:0000256" key="5">
    <source>
        <dbReference type="ARBA" id="ARBA00022553"/>
    </source>
</evidence>
<dbReference type="InterPro" id="IPR029016">
    <property type="entry name" value="GAF-like_dom_sf"/>
</dbReference>
<evidence type="ECO:0000256" key="7">
    <source>
        <dbReference type="ARBA" id="ARBA00022741"/>
    </source>
</evidence>
<evidence type="ECO:0000256" key="8">
    <source>
        <dbReference type="ARBA" id="ARBA00022777"/>
    </source>
</evidence>
<dbReference type="PROSITE" id="PS50109">
    <property type="entry name" value="HIS_KIN"/>
    <property type="match status" value="1"/>
</dbReference>
<name>A0A5P8W0Z9_9NOSO</name>
<dbReference type="InterPro" id="IPR003018">
    <property type="entry name" value="GAF"/>
</dbReference>
<keyword evidence="12" id="KW-0131">Cell cycle</keyword>
<organism evidence="17 18">
    <name type="scientific">Nostoc sphaeroides CCNUC1</name>
    <dbReference type="NCBI Taxonomy" id="2653204"/>
    <lineage>
        <taxon>Bacteria</taxon>
        <taxon>Bacillati</taxon>
        <taxon>Cyanobacteriota</taxon>
        <taxon>Cyanophyceae</taxon>
        <taxon>Nostocales</taxon>
        <taxon>Nostocaceae</taxon>
        <taxon>Nostoc</taxon>
    </lineage>
</organism>
<dbReference type="GO" id="GO:0000155">
    <property type="term" value="F:phosphorelay sensor kinase activity"/>
    <property type="evidence" value="ECO:0007669"/>
    <property type="project" value="InterPro"/>
</dbReference>
<dbReference type="Gene3D" id="1.10.287.130">
    <property type="match status" value="1"/>
</dbReference>
<evidence type="ECO:0000259" key="14">
    <source>
        <dbReference type="PROSITE" id="PS50109"/>
    </source>
</evidence>
<evidence type="ECO:0000256" key="3">
    <source>
        <dbReference type="ARBA" id="ARBA00006402"/>
    </source>
</evidence>
<dbReference type="PROSITE" id="PS50113">
    <property type="entry name" value="PAC"/>
    <property type="match status" value="2"/>
</dbReference>
<dbReference type="AlphaFoldDB" id="A0A5P8W0Z9"/>
<keyword evidence="11" id="KW-0472">Membrane</keyword>
<dbReference type="InterPro" id="IPR005467">
    <property type="entry name" value="His_kinase_dom"/>
</dbReference>
<dbReference type="Pfam" id="PF01590">
    <property type="entry name" value="GAF"/>
    <property type="match status" value="1"/>
</dbReference>
<dbReference type="GO" id="GO:0005886">
    <property type="term" value="C:plasma membrane"/>
    <property type="evidence" value="ECO:0007669"/>
    <property type="project" value="TreeGrafter"/>
</dbReference>
<dbReference type="SMART" id="SM00086">
    <property type="entry name" value="PAC"/>
    <property type="match status" value="1"/>
</dbReference>
<keyword evidence="6" id="KW-0808">Transferase</keyword>
<evidence type="ECO:0000256" key="11">
    <source>
        <dbReference type="ARBA" id="ARBA00023136"/>
    </source>
</evidence>
<keyword evidence="7" id="KW-0547">Nucleotide-binding</keyword>
<evidence type="ECO:0000256" key="4">
    <source>
        <dbReference type="ARBA" id="ARBA00012438"/>
    </source>
</evidence>
<dbReference type="KEGG" id="nsh:GXM_03744"/>
<evidence type="ECO:0000259" key="16">
    <source>
        <dbReference type="PROSITE" id="PS50113"/>
    </source>
</evidence>
<protein>
    <recommendedName>
        <fullName evidence="13">Circadian input-output histidine kinase CikA</fullName>
        <ecNumber evidence="4">2.7.13.3</ecNumber>
    </recommendedName>
</protein>
<dbReference type="Gene3D" id="3.30.565.10">
    <property type="entry name" value="Histidine kinase-like ATPase, C-terminal domain"/>
    <property type="match status" value="1"/>
</dbReference>
<dbReference type="SUPFAM" id="SSF55874">
    <property type="entry name" value="ATPase domain of HSP90 chaperone/DNA topoisomerase II/histidine kinase"/>
    <property type="match status" value="1"/>
</dbReference>
<evidence type="ECO:0000259" key="15">
    <source>
        <dbReference type="PROSITE" id="PS50112"/>
    </source>
</evidence>
<dbReference type="InterPro" id="IPR003661">
    <property type="entry name" value="HisK_dim/P_dom"/>
</dbReference>
<feature type="domain" description="PAS" evidence="15">
    <location>
        <begin position="203"/>
        <end position="248"/>
    </location>
</feature>
<evidence type="ECO:0000256" key="2">
    <source>
        <dbReference type="ARBA" id="ARBA00004370"/>
    </source>
</evidence>
<gene>
    <name evidence="17" type="ORF">GXM_03744</name>
</gene>
<dbReference type="SMART" id="SM00388">
    <property type="entry name" value="HisKA"/>
    <property type="match status" value="1"/>
</dbReference>
<dbReference type="SUPFAM" id="SSF55785">
    <property type="entry name" value="PYP-like sensor domain (PAS domain)"/>
    <property type="match status" value="1"/>
</dbReference>
<dbReference type="InterPro" id="IPR003594">
    <property type="entry name" value="HATPase_dom"/>
</dbReference>
<dbReference type="FunFam" id="3.30.565.10:FF:000010">
    <property type="entry name" value="Sensor histidine kinase RcsC"/>
    <property type="match status" value="1"/>
</dbReference>
<dbReference type="NCBIfam" id="TIGR00229">
    <property type="entry name" value="sensory_box"/>
    <property type="match status" value="2"/>
</dbReference>
<dbReference type="GO" id="GO:0005524">
    <property type="term" value="F:ATP binding"/>
    <property type="evidence" value="ECO:0007669"/>
    <property type="project" value="UniProtKB-KW"/>
</dbReference>
<dbReference type="PANTHER" id="PTHR43047">
    <property type="entry name" value="TWO-COMPONENT HISTIDINE PROTEIN KINASE"/>
    <property type="match status" value="1"/>
</dbReference>
<dbReference type="CDD" id="cd00130">
    <property type="entry name" value="PAS"/>
    <property type="match status" value="1"/>
</dbReference>
<dbReference type="Gene3D" id="3.30.450.20">
    <property type="entry name" value="PAS domain"/>
    <property type="match status" value="1"/>
</dbReference>
<dbReference type="InterPro" id="IPR000014">
    <property type="entry name" value="PAS"/>
</dbReference>
<feature type="domain" description="PAC" evidence="16">
    <location>
        <begin position="298"/>
        <end position="350"/>
    </location>
</feature>
<dbReference type="SMART" id="SM00091">
    <property type="entry name" value="PAS"/>
    <property type="match status" value="1"/>
</dbReference>